<dbReference type="InterPro" id="IPR050553">
    <property type="entry name" value="Thioredoxin_ResA/DsbE_sf"/>
</dbReference>
<feature type="signal peptide" evidence="6">
    <location>
        <begin position="1"/>
        <end position="20"/>
    </location>
</feature>
<dbReference type="PROSITE" id="PS51352">
    <property type="entry name" value="THIOREDOXIN_2"/>
    <property type="match status" value="1"/>
</dbReference>
<feature type="domain" description="Thioredoxin" evidence="7">
    <location>
        <begin position="57"/>
        <end position="201"/>
    </location>
</feature>
<keyword evidence="5" id="KW-0676">Redox-active center</keyword>
<dbReference type="Gene3D" id="3.40.30.10">
    <property type="entry name" value="Glutaredoxin"/>
    <property type="match status" value="1"/>
</dbReference>
<evidence type="ECO:0000256" key="1">
    <source>
        <dbReference type="ARBA" id="ARBA00004196"/>
    </source>
</evidence>
<dbReference type="RefSeq" id="WP_342114159.1">
    <property type="nucleotide sequence ID" value="NZ_JBCAUN010000002.1"/>
</dbReference>
<gene>
    <name evidence="8" type="ORF">WJX64_11490</name>
</gene>
<evidence type="ECO:0000256" key="5">
    <source>
        <dbReference type="ARBA" id="ARBA00023284"/>
    </source>
</evidence>
<dbReference type="InterPro" id="IPR017937">
    <property type="entry name" value="Thioredoxin_CS"/>
</dbReference>
<organism evidence="8 9">
    <name type="scientific">Leifsonia stereocauli</name>
    <dbReference type="NCBI Taxonomy" id="3134136"/>
    <lineage>
        <taxon>Bacteria</taxon>
        <taxon>Bacillati</taxon>
        <taxon>Actinomycetota</taxon>
        <taxon>Actinomycetes</taxon>
        <taxon>Micrococcales</taxon>
        <taxon>Microbacteriaceae</taxon>
        <taxon>Leifsonia</taxon>
    </lineage>
</organism>
<keyword evidence="3" id="KW-0735">Signal-anchor</keyword>
<feature type="chain" id="PRO_5045570229" evidence="6">
    <location>
        <begin position="21"/>
        <end position="204"/>
    </location>
</feature>
<evidence type="ECO:0000313" key="9">
    <source>
        <dbReference type="Proteomes" id="UP001425155"/>
    </source>
</evidence>
<evidence type="ECO:0000256" key="2">
    <source>
        <dbReference type="ARBA" id="ARBA00022748"/>
    </source>
</evidence>
<evidence type="ECO:0000256" key="6">
    <source>
        <dbReference type="SAM" id="SignalP"/>
    </source>
</evidence>
<dbReference type="PANTHER" id="PTHR42852:SF6">
    <property type="entry name" value="THIOL:DISULFIDE INTERCHANGE PROTEIN DSBE"/>
    <property type="match status" value="1"/>
</dbReference>
<accession>A0ABU9W5A2</accession>
<name>A0ABU9W5A2_9MICO</name>
<keyword evidence="9" id="KW-1185">Reference proteome</keyword>
<comment type="subcellular location">
    <subcellularLocation>
        <location evidence="1">Cell envelope</location>
    </subcellularLocation>
</comment>
<comment type="caution">
    <text evidence="8">The sequence shown here is derived from an EMBL/GenBank/DDBJ whole genome shotgun (WGS) entry which is preliminary data.</text>
</comment>
<dbReference type="PANTHER" id="PTHR42852">
    <property type="entry name" value="THIOL:DISULFIDE INTERCHANGE PROTEIN DSBE"/>
    <property type="match status" value="1"/>
</dbReference>
<dbReference type="Proteomes" id="UP001425155">
    <property type="component" value="Unassembled WGS sequence"/>
</dbReference>
<dbReference type="PROSITE" id="PS51257">
    <property type="entry name" value="PROKAR_LIPOPROTEIN"/>
    <property type="match status" value="1"/>
</dbReference>
<dbReference type="InterPro" id="IPR036249">
    <property type="entry name" value="Thioredoxin-like_sf"/>
</dbReference>
<dbReference type="Pfam" id="PF00578">
    <property type="entry name" value="AhpC-TSA"/>
    <property type="match status" value="1"/>
</dbReference>
<dbReference type="InterPro" id="IPR013766">
    <property type="entry name" value="Thioredoxin_domain"/>
</dbReference>
<protein>
    <submittedName>
        <fullName evidence="8">TlpA disulfide reductase family protein</fullName>
    </submittedName>
</protein>
<dbReference type="CDD" id="cd02966">
    <property type="entry name" value="TlpA_like_family"/>
    <property type="match status" value="1"/>
</dbReference>
<keyword evidence="4" id="KW-1015">Disulfide bond</keyword>
<keyword evidence="6" id="KW-0732">Signal</keyword>
<dbReference type="InterPro" id="IPR000866">
    <property type="entry name" value="AhpC/TSA"/>
</dbReference>
<keyword evidence="2" id="KW-0201">Cytochrome c-type biogenesis</keyword>
<proteinExistence type="predicted"/>
<sequence>MRRRLAPRLRASVAIGIAVAAVVSLGACTSDPLADQYRAGSGKNYVAGDGTVTEIDIEDRGEAIDFSGTTESGGEFDSTEHAGDVLVVNFWYAGCAPCRAEAADLESINQEFSDDGATFIGVNVRDQAAQAQAFDEKYGVTYPSIMDLESGAVQLAFAGKVPANAVPTTLVLDKQGRVAARILGQLQSTSILETLVRDTLAESD</sequence>
<evidence type="ECO:0000256" key="3">
    <source>
        <dbReference type="ARBA" id="ARBA00022968"/>
    </source>
</evidence>
<evidence type="ECO:0000313" key="8">
    <source>
        <dbReference type="EMBL" id="MEN1947172.1"/>
    </source>
</evidence>
<evidence type="ECO:0000259" key="7">
    <source>
        <dbReference type="PROSITE" id="PS51352"/>
    </source>
</evidence>
<dbReference type="PROSITE" id="PS00194">
    <property type="entry name" value="THIOREDOXIN_1"/>
    <property type="match status" value="1"/>
</dbReference>
<reference evidence="8 9" key="1">
    <citation type="submission" date="2024-03" db="EMBL/GenBank/DDBJ databases">
        <title>YIM 134122 draft genome.</title>
        <authorList>
            <person name="Zuo S."/>
            <person name="Xiong L."/>
        </authorList>
    </citation>
    <scope>NUCLEOTIDE SEQUENCE [LARGE SCALE GENOMIC DNA]</scope>
    <source>
        <strain evidence="8 9">YIM 134122</strain>
    </source>
</reference>
<evidence type="ECO:0000256" key="4">
    <source>
        <dbReference type="ARBA" id="ARBA00023157"/>
    </source>
</evidence>
<dbReference type="SUPFAM" id="SSF52833">
    <property type="entry name" value="Thioredoxin-like"/>
    <property type="match status" value="1"/>
</dbReference>
<dbReference type="EMBL" id="JBCLVG010000002">
    <property type="protein sequence ID" value="MEN1947172.1"/>
    <property type="molecule type" value="Genomic_DNA"/>
</dbReference>
<keyword evidence="3" id="KW-0812">Transmembrane</keyword>